<dbReference type="Proteomes" id="UP000595437">
    <property type="component" value="Chromosome 6"/>
</dbReference>
<reference evidence="2" key="1">
    <citation type="submission" date="2021-01" db="EMBL/GenBank/DDBJ databases">
        <title>Caligus Genome Assembly.</title>
        <authorList>
            <person name="Gallardo-Escarate C."/>
        </authorList>
    </citation>
    <scope>NUCLEOTIDE SEQUENCE [LARGE SCALE GENOMIC DNA]</scope>
</reference>
<evidence type="ECO:0000313" key="1">
    <source>
        <dbReference type="EMBL" id="QQP48714.1"/>
    </source>
</evidence>
<protein>
    <submittedName>
        <fullName evidence="1">Uncharacterized protein</fullName>
    </submittedName>
</protein>
<keyword evidence="2" id="KW-1185">Reference proteome</keyword>
<gene>
    <name evidence="1" type="ORF">FKW44_009109</name>
</gene>
<evidence type="ECO:0000313" key="2">
    <source>
        <dbReference type="Proteomes" id="UP000595437"/>
    </source>
</evidence>
<sequence>VKGRGDLKDLYMFHTICDSSEWIRYWSGDLMGLSGGEDKVYNRVPGTAATLWSKSISRSPGQRLAATS</sequence>
<organism evidence="1 2">
    <name type="scientific">Caligus rogercresseyi</name>
    <name type="common">Sea louse</name>
    <dbReference type="NCBI Taxonomy" id="217165"/>
    <lineage>
        <taxon>Eukaryota</taxon>
        <taxon>Metazoa</taxon>
        <taxon>Ecdysozoa</taxon>
        <taxon>Arthropoda</taxon>
        <taxon>Crustacea</taxon>
        <taxon>Multicrustacea</taxon>
        <taxon>Hexanauplia</taxon>
        <taxon>Copepoda</taxon>
        <taxon>Siphonostomatoida</taxon>
        <taxon>Caligidae</taxon>
        <taxon>Caligus</taxon>
    </lineage>
</organism>
<accession>A0A7T8K791</accession>
<proteinExistence type="predicted"/>
<name>A0A7T8K791_CALRO</name>
<dbReference type="AlphaFoldDB" id="A0A7T8K791"/>
<dbReference type="EMBL" id="CP045895">
    <property type="protein sequence ID" value="QQP48714.1"/>
    <property type="molecule type" value="Genomic_DNA"/>
</dbReference>
<feature type="non-terminal residue" evidence="1">
    <location>
        <position position="1"/>
    </location>
</feature>